<dbReference type="AlphaFoldDB" id="A0A937L5P2"/>
<evidence type="ECO:0008006" key="4">
    <source>
        <dbReference type="Google" id="ProtNLM"/>
    </source>
</evidence>
<dbReference type="Proteomes" id="UP000785783">
    <property type="component" value="Unassembled WGS sequence"/>
</dbReference>
<name>A0A937L5P2_9PROT</name>
<dbReference type="Gene3D" id="3.40.50.2000">
    <property type="entry name" value="Glycogen Phosphorylase B"/>
    <property type="match status" value="1"/>
</dbReference>
<dbReference type="EMBL" id="JADHOK010000071">
    <property type="protein sequence ID" value="MBL6762102.1"/>
    <property type="molecule type" value="Genomic_DNA"/>
</dbReference>
<protein>
    <recommendedName>
        <fullName evidence="4">Glycosyltransferase family 9 protein</fullName>
    </recommendedName>
</protein>
<comment type="caution">
    <text evidence="2">The sequence shown here is derived from an EMBL/GenBank/DDBJ whole genome shotgun (WGS) entry which is preliminary data.</text>
</comment>
<evidence type="ECO:0000256" key="1">
    <source>
        <dbReference type="SAM" id="MobiDB-lite"/>
    </source>
</evidence>
<gene>
    <name evidence="2" type="ORF">ISQ19_05330</name>
</gene>
<organism evidence="2 3">
    <name type="scientific">PS1 clade bacterium</name>
    <dbReference type="NCBI Taxonomy" id="2175152"/>
    <lineage>
        <taxon>Bacteria</taxon>
        <taxon>Pseudomonadati</taxon>
        <taxon>Pseudomonadota</taxon>
        <taxon>Alphaproteobacteria</taxon>
        <taxon>PS1 clade</taxon>
    </lineage>
</organism>
<dbReference type="SUPFAM" id="SSF53756">
    <property type="entry name" value="UDP-Glycosyltransferase/glycogen phosphorylase"/>
    <property type="match status" value="1"/>
</dbReference>
<evidence type="ECO:0000313" key="2">
    <source>
        <dbReference type="EMBL" id="MBL6762102.1"/>
    </source>
</evidence>
<reference evidence="2" key="1">
    <citation type="submission" date="2020-10" db="EMBL/GenBank/DDBJ databases">
        <title>Microbiome of the Black Sea water column analyzed by genome centric metagenomics.</title>
        <authorList>
            <person name="Cabello-Yeves P.J."/>
            <person name="Callieri C."/>
            <person name="Picazo A."/>
            <person name="Mehrshad M."/>
            <person name="Haro-Moreno J.M."/>
            <person name="Roda-Garcia J."/>
            <person name="Dzembekova N."/>
            <person name="Slabakova V."/>
            <person name="Slabakova N."/>
            <person name="Moncheva S."/>
            <person name="Rodriguez-Valera F."/>
        </authorList>
    </citation>
    <scope>NUCLEOTIDE SEQUENCE</scope>
    <source>
        <strain evidence="2">BS307-5m-G5</strain>
    </source>
</reference>
<accession>A0A937L5P2</accession>
<sequence length="306" mass="33554">MAMSPRSNLIILPPDRLDAFTATGVLAELLAFEPSRAVHLVTHKDFVPLFADAPAPLQFITYNRQRVSSLQLLGAAMGRNWHRVISLAPTRLPFLLWARHRHHYRFDSGAYSLPALFAAGKFRPPHIFTPDKLHLALPETLSPDAPLVVLALAENSRAAWDWQHYAELIWRLSDSVAALKQAHIVVLSDKGCALADALVANIPAGQITHFEDLPFAKQGGLLRRARLVIGTDRLAMRMAASQAAPLVLRLDRNDSATEGRPYGLYVGQDAVEVARYVGKYLPHHGGASGINSGTKETTIADRSAMS</sequence>
<feature type="region of interest" description="Disordered" evidence="1">
    <location>
        <begin position="287"/>
        <end position="306"/>
    </location>
</feature>
<evidence type="ECO:0000313" key="3">
    <source>
        <dbReference type="Proteomes" id="UP000785783"/>
    </source>
</evidence>
<proteinExistence type="predicted"/>